<feature type="region of interest" description="Disordered" evidence="7">
    <location>
        <begin position="489"/>
        <end position="518"/>
    </location>
</feature>
<comment type="subcellular location">
    <subcellularLocation>
        <location evidence="1">Membrane</location>
        <topology evidence="1">Multi-pass membrane protein</topology>
    </subcellularLocation>
</comment>
<feature type="compositionally biased region" description="Basic and acidic residues" evidence="7">
    <location>
        <begin position="505"/>
        <end position="518"/>
    </location>
</feature>
<evidence type="ECO:0000313" key="10">
    <source>
        <dbReference type="Proteomes" id="UP001480595"/>
    </source>
</evidence>
<feature type="transmembrane region" description="Helical" evidence="8">
    <location>
        <begin position="343"/>
        <end position="364"/>
    </location>
</feature>
<reference evidence="9 10" key="1">
    <citation type="submission" date="2023-01" db="EMBL/GenBank/DDBJ databases">
        <title>Analysis of 21 Apiospora genomes using comparative genomics revels a genus with tremendous synthesis potential of carbohydrate active enzymes and secondary metabolites.</title>
        <authorList>
            <person name="Sorensen T."/>
        </authorList>
    </citation>
    <scope>NUCLEOTIDE SEQUENCE [LARGE SCALE GENOMIC DNA]</scope>
    <source>
        <strain evidence="9 10">CBS 135458</strain>
    </source>
</reference>
<dbReference type="Proteomes" id="UP001480595">
    <property type="component" value="Unassembled WGS sequence"/>
</dbReference>
<feature type="transmembrane region" description="Helical" evidence="8">
    <location>
        <begin position="455"/>
        <end position="473"/>
    </location>
</feature>
<keyword evidence="2" id="KW-0813">Transport</keyword>
<dbReference type="Gene3D" id="1.20.1720.10">
    <property type="entry name" value="Multidrug resistance protein D"/>
    <property type="match status" value="1"/>
</dbReference>
<dbReference type="InterPro" id="IPR036259">
    <property type="entry name" value="MFS_trans_sf"/>
</dbReference>
<evidence type="ECO:0000313" key="9">
    <source>
        <dbReference type="EMBL" id="KAK8064572.1"/>
    </source>
</evidence>
<dbReference type="PANTHER" id="PTHR23501">
    <property type="entry name" value="MAJOR FACILITATOR SUPERFAMILY"/>
    <property type="match status" value="1"/>
</dbReference>
<proteinExistence type="predicted"/>
<dbReference type="InterPro" id="IPR011701">
    <property type="entry name" value="MFS"/>
</dbReference>
<evidence type="ECO:0000256" key="2">
    <source>
        <dbReference type="ARBA" id="ARBA00022448"/>
    </source>
</evidence>
<organism evidence="9 10">
    <name type="scientific">Apiospora phragmitis</name>
    <dbReference type="NCBI Taxonomy" id="2905665"/>
    <lineage>
        <taxon>Eukaryota</taxon>
        <taxon>Fungi</taxon>
        <taxon>Dikarya</taxon>
        <taxon>Ascomycota</taxon>
        <taxon>Pezizomycotina</taxon>
        <taxon>Sordariomycetes</taxon>
        <taxon>Xylariomycetidae</taxon>
        <taxon>Amphisphaeriales</taxon>
        <taxon>Apiosporaceae</taxon>
        <taxon>Apiospora</taxon>
    </lineage>
</organism>
<dbReference type="PANTHER" id="PTHR23501:SF187">
    <property type="entry name" value="MAJOR FACILITATOR SUPERFAMILY (MFS) PROFILE DOMAIN-CONTAINING PROTEIN"/>
    <property type="match status" value="1"/>
</dbReference>
<evidence type="ECO:0000256" key="3">
    <source>
        <dbReference type="ARBA" id="ARBA00022692"/>
    </source>
</evidence>
<evidence type="ECO:0000256" key="6">
    <source>
        <dbReference type="ARBA" id="ARBA00023180"/>
    </source>
</evidence>
<sequence length="518" mass="55984">MVEKADNADSPLSAGDIPHSRNGQPMQFWGTFAALCLLSFISALDVSIISTSLPAIIASIDGANQFVWIANSFLIASTVLQPLRGVGGIYVLLDIICCDLVPLCERGKWLGLMFSWAGIAATLGPPVGGAIAEANWRWIFWINLPICGLALVLVLAFMRVKKVAHEGQQGITNKLKQIDYLGNLIFIPIIFAVLWGLIFGGNRYPWSSYQIIVPLVLGVCGWAAFHVQQHFSRPQSVPSRLFTNRTSVIAFSLTFTSSVVVQSLTYFLPIYFQGVLGTTVLDSGTFFLPYAIGSLFSAVAVGALLGKLGSYRILHAGTFAISAVAFGLLTLLSNSTSKVARAFFQVIAAAGTGGTMSIMLPAIMAGLPESDVASSSTVYSFVRNFGYLWGLTVSGIIFNAVIDRNLSAVSDTKIQTELIGGGAYAFASQIHRLRDVLDFADWFEITQVFRQGLKAIWWFCLGICLLSLAAVPGEKSLKLRQELNTEYGLDNGEGVQRPNATDQSEAIREEPVMGSHEA</sequence>
<protein>
    <submittedName>
        <fullName evidence="9">Major facilitator superfamily domain-containing protein</fullName>
    </submittedName>
</protein>
<keyword evidence="6" id="KW-0325">Glycoprotein</keyword>
<feature type="transmembrane region" description="Helical" evidence="8">
    <location>
        <begin position="206"/>
        <end position="227"/>
    </location>
</feature>
<feature type="transmembrane region" description="Helical" evidence="8">
    <location>
        <begin position="385"/>
        <end position="402"/>
    </location>
</feature>
<evidence type="ECO:0000256" key="7">
    <source>
        <dbReference type="SAM" id="MobiDB-lite"/>
    </source>
</evidence>
<feature type="transmembrane region" description="Helical" evidence="8">
    <location>
        <begin position="138"/>
        <end position="160"/>
    </location>
</feature>
<evidence type="ECO:0000256" key="4">
    <source>
        <dbReference type="ARBA" id="ARBA00022989"/>
    </source>
</evidence>
<feature type="transmembrane region" description="Helical" evidence="8">
    <location>
        <begin position="248"/>
        <end position="267"/>
    </location>
</feature>
<dbReference type="RefSeq" id="XP_066715561.1">
    <property type="nucleotide sequence ID" value="XM_066858619.1"/>
</dbReference>
<keyword evidence="4 8" id="KW-1133">Transmembrane helix</keyword>
<keyword evidence="3 8" id="KW-0812">Transmembrane</keyword>
<feature type="transmembrane region" description="Helical" evidence="8">
    <location>
        <begin position="313"/>
        <end position="331"/>
    </location>
</feature>
<feature type="transmembrane region" description="Helical" evidence="8">
    <location>
        <begin position="287"/>
        <end position="306"/>
    </location>
</feature>
<keyword evidence="10" id="KW-1185">Reference proteome</keyword>
<feature type="transmembrane region" description="Helical" evidence="8">
    <location>
        <begin position="62"/>
        <end position="80"/>
    </location>
</feature>
<dbReference type="Gene3D" id="1.20.1250.20">
    <property type="entry name" value="MFS general substrate transporter like domains"/>
    <property type="match status" value="1"/>
</dbReference>
<accession>A0ABR1V082</accession>
<feature type="transmembrane region" description="Helical" evidence="8">
    <location>
        <begin position="28"/>
        <end position="50"/>
    </location>
</feature>
<gene>
    <name evidence="9" type="ORF">PG994_007210</name>
</gene>
<evidence type="ECO:0000256" key="5">
    <source>
        <dbReference type="ARBA" id="ARBA00023136"/>
    </source>
</evidence>
<dbReference type="EMBL" id="JAQQWL010000007">
    <property type="protein sequence ID" value="KAK8064572.1"/>
    <property type="molecule type" value="Genomic_DNA"/>
</dbReference>
<name>A0ABR1V082_9PEZI</name>
<dbReference type="Pfam" id="PF07690">
    <property type="entry name" value="MFS_1"/>
    <property type="match status" value="1"/>
</dbReference>
<dbReference type="GeneID" id="92091682"/>
<dbReference type="SUPFAM" id="SSF103473">
    <property type="entry name" value="MFS general substrate transporter"/>
    <property type="match status" value="1"/>
</dbReference>
<feature type="transmembrane region" description="Helical" evidence="8">
    <location>
        <begin position="180"/>
        <end position="200"/>
    </location>
</feature>
<keyword evidence="5 8" id="KW-0472">Membrane</keyword>
<evidence type="ECO:0000256" key="1">
    <source>
        <dbReference type="ARBA" id="ARBA00004141"/>
    </source>
</evidence>
<comment type="caution">
    <text evidence="9">The sequence shown here is derived from an EMBL/GenBank/DDBJ whole genome shotgun (WGS) entry which is preliminary data.</text>
</comment>
<feature type="transmembrane region" description="Helical" evidence="8">
    <location>
        <begin position="110"/>
        <end position="132"/>
    </location>
</feature>
<evidence type="ECO:0000256" key="8">
    <source>
        <dbReference type="SAM" id="Phobius"/>
    </source>
</evidence>